<reference evidence="5" key="1">
    <citation type="submission" date="2022-11" db="UniProtKB">
        <authorList>
            <consortium name="WormBaseParasite"/>
        </authorList>
    </citation>
    <scope>IDENTIFICATION</scope>
</reference>
<dbReference type="SMART" id="SM00642">
    <property type="entry name" value="Aamy"/>
    <property type="match status" value="1"/>
</dbReference>
<accession>A0A915PSG3</accession>
<dbReference type="Gene3D" id="3.90.400.10">
    <property type="entry name" value="Oligo-1,6-glucosidase, Domain 2"/>
    <property type="match status" value="1"/>
</dbReference>
<organism evidence="4 5">
    <name type="scientific">Setaria digitata</name>
    <dbReference type="NCBI Taxonomy" id="48799"/>
    <lineage>
        <taxon>Eukaryota</taxon>
        <taxon>Metazoa</taxon>
        <taxon>Ecdysozoa</taxon>
        <taxon>Nematoda</taxon>
        <taxon>Chromadorea</taxon>
        <taxon>Rhabditida</taxon>
        <taxon>Spirurina</taxon>
        <taxon>Spiruromorpha</taxon>
        <taxon>Filarioidea</taxon>
        <taxon>Setariidae</taxon>
        <taxon>Setaria</taxon>
    </lineage>
</organism>
<dbReference type="Pfam" id="PF00128">
    <property type="entry name" value="Alpha-amylase"/>
    <property type="match status" value="1"/>
</dbReference>
<evidence type="ECO:0000256" key="1">
    <source>
        <dbReference type="ARBA" id="ARBA00001657"/>
    </source>
</evidence>
<sequence length="695" mass="78967">MDEILLSGPRGKTSRSYEVEKGRHTESYIIAVRGNNDKEERMIPVDEIKKDYLPPSAPLLEGEHAKLVEPREKFGYTVAEMERYRNDPFWKTIRLWKLVVTNLNLSQVGAVCAVLVVMDFDVFGCRSYRHPQSGLYSKSNTTLVAEFHSISDRLLYNIRIAVAKLYHENIPVKSIAYKFCYKIWTPSFQDSNGDGVGDFVGVTNRLENLRRLGVQVIWLNPFLLSDNFNDAVQDHLTVDSKMGTNDDVYELINAVHDKGLKIVISLPVSVTSKNHDWYYRSSQASLPEYANFSDYYHWRKTAEDTSFMSKYKGVSYIHYKNQPDWPILNWQSASVHQSMFNIMSYWIDKGIDGFYLSGIEYLARMKSGSETWLFVKDWSHILDILRDIRNHVDTYVKESSSVDKTKQIVLFAARDNASENEKKDLVWNGLNSVINYELGSIGKGNHICHRNDGNVAGCIHEILTELVQFHVAENISAMWEFGNPQLSRIASRVKSQQQAELLTMLQLLLPGSSSIYYGDEIGMMDLPTDKSVPVQRGVMQWDDSANAGFSSAVSSSIPVHPDFADNNWDKQYGSSRSHLKTFQKIARLRKTDETLNFGHTNIGRLTNSSFTITRYDIDEDSSAGNAYLGAFNFGENVVVLPIQETNAPKIKQLHHAMVVASSSNAVQYRPREVIDLSSGTVTVHPEQGVIFKFTF</sequence>
<dbReference type="InterPro" id="IPR006047">
    <property type="entry name" value="GH13_cat_dom"/>
</dbReference>
<dbReference type="WBParaSite" id="sdigi.contig378.g7877.t1">
    <property type="protein sequence ID" value="sdigi.contig378.g7877.t1"/>
    <property type="gene ID" value="sdigi.contig378.g7877"/>
</dbReference>
<evidence type="ECO:0000256" key="2">
    <source>
        <dbReference type="ARBA" id="ARBA00012741"/>
    </source>
</evidence>
<dbReference type="SUPFAM" id="SSF51445">
    <property type="entry name" value="(Trans)glycosidases"/>
    <property type="match status" value="1"/>
</dbReference>
<dbReference type="AlphaFoldDB" id="A0A915PSG3"/>
<dbReference type="InterPro" id="IPR045857">
    <property type="entry name" value="O16G_dom_2"/>
</dbReference>
<evidence type="ECO:0000313" key="4">
    <source>
        <dbReference type="Proteomes" id="UP000887581"/>
    </source>
</evidence>
<name>A0A915PSG3_9BILA</name>
<dbReference type="PANTHER" id="PTHR10357">
    <property type="entry name" value="ALPHA-AMYLASE FAMILY MEMBER"/>
    <property type="match status" value="1"/>
</dbReference>
<feature type="domain" description="Glycosyl hydrolase family 13 catalytic" evidence="3">
    <location>
        <begin position="182"/>
        <end position="560"/>
    </location>
</feature>
<dbReference type="Proteomes" id="UP000887581">
    <property type="component" value="Unplaced"/>
</dbReference>
<dbReference type="InterPro" id="IPR017853">
    <property type="entry name" value="GH"/>
</dbReference>
<dbReference type="GO" id="GO:0004558">
    <property type="term" value="F:alpha-1,4-glucosidase activity"/>
    <property type="evidence" value="ECO:0007669"/>
    <property type="project" value="UniProtKB-EC"/>
</dbReference>
<protein>
    <recommendedName>
        <fullName evidence="2">alpha-glucosidase</fullName>
        <ecNumber evidence="2">3.2.1.20</ecNumber>
    </recommendedName>
</protein>
<dbReference type="PANTHER" id="PTHR10357:SF230">
    <property type="entry name" value="GLYCOSYL HYDROLASE FAMILY 13 CATALYTIC DOMAIN-CONTAINING PROTEIN"/>
    <property type="match status" value="1"/>
</dbReference>
<dbReference type="GO" id="GO:0005975">
    <property type="term" value="P:carbohydrate metabolic process"/>
    <property type="evidence" value="ECO:0007669"/>
    <property type="project" value="InterPro"/>
</dbReference>
<evidence type="ECO:0000259" key="3">
    <source>
        <dbReference type="SMART" id="SM00642"/>
    </source>
</evidence>
<comment type="catalytic activity">
    <reaction evidence="1">
        <text>Hydrolysis of terminal, non-reducing (1-&gt;4)-linked alpha-D-glucose residues with release of alpha-D-glucose.</text>
        <dbReference type="EC" id="3.2.1.20"/>
    </reaction>
</comment>
<dbReference type="EC" id="3.2.1.20" evidence="2"/>
<proteinExistence type="predicted"/>
<evidence type="ECO:0000313" key="5">
    <source>
        <dbReference type="WBParaSite" id="sdigi.contig378.g7877.t1"/>
    </source>
</evidence>
<dbReference type="Gene3D" id="3.20.20.80">
    <property type="entry name" value="Glycosidases"/>
    <property type="match status" value="1"/>
</dbReference>
<keyword evidence="4" id="KW-1185">Reference proteome</keyword>